<dbReference type="GO" id="GO:0047545">
    <property type="term" value="F:(S)-2-hydroxyglutarate dehydrogenase activity"/>
    <property type="evidence" value="ECO:0007669"/>
    <property type="project" value="UniProtKB-EC"/>
</dbReference>
<dbReference type="PANTHER" id="PTHR43104">
    <property type="entry name" value="L-2-HYDROXYGLUTARATE DEHYDROGENASE, MITOCHONDRIAL"/>
    <property type="match status" value="1"/>
</dbReference>
<evidence type="ECO:0000256" key="4">
    <source>
        <dbReference type="ARBA" id="ARBA00023002"/>
    </source>
</evidence>
<dbReference type="AlphaFoldDB" id="A0AAD5VHH1"/>
<feature type="region of interest" description="Disordered" evidence="9">
    <location>
        <begin position="150"/>
        <end position="172"/>
    </location>
</feature>
<dbReference type="InterPro" id="IPR006076">
    <property type="entry name" value="FAD-dep_OxRdtase"/>
</dbReference>
<keyword evidence="12" id="KW-1185">Reference proteome</keyword>
<feature type="domain" description="FAD dependent oxidoreductase" evidence="10">
    <location>
        <begin position="85"/>
        <end position="493"/>
    </location>
</feature>
<evidence type="ECO:0000259" key="10">
    <source>
        <dbReference type="Pfam" id="PF01266"/>
    </source>
</evidence>
<keyword evidence="3" id="KW-0274">FAD</keyword>
<dbReference type="Pfam" id="PF01266">
    <property type="entry name" value="DAO"/>
    <property type="match status" value="1"/>
</dbReference>
<evidence type="ECO:0000256" key="5">
    <source>
        <dbReference type="ARBA" id="ARBA00036066"/>
    </source>
</evidence>
<evidence type="ECO:0000256" key="8">
    <source>
        <dbReference type="ARBA" id="ARBA00041137"/>
    </source>
</evidence>
<dbReference type="EC" id="1.1.99.2" evidence="7"/>
<dbReference type="Proteomes" id="UP001212997">
    <property type="component" value="Unassembled WGS sequence"/>
</dbReference>
<dbReference type="SUPFAM" id="SSF51905">
    <property type="entry name" value="FAD/NAD(P)-binding domain"/>
    <property type="match status" value="1"/>
</dbReference>
<proteinExistence type="inferred from homology"/>
<reference evidence="11" key="1">
    <citation type="submission" date="2022-07" db="EMBL/GenBank/DDBJ databases">
        <title>Genome Sequence of Physisporinus lineatus.</title>
        <authorList>
            <person name="Buettner E."/>
        </authorList>
    </citation>
    <scope>NUCLEOTIDE SEQUENCE</scope>
    <source>
        <strain evidence="11">VT162</strain>
    </source>
</reference>
<comment type="catalytic activity">
    <reaction evidence="5">
        <text>(S)-2-hydroxyglutarate + A = 2-oxoglutarate + AH2</text>
        <dbReference type="Rhea" id="RHEA:21252"/>
        <dbReference type="ChEBI" id="CHEBI:13193"/>
        <dbReference type="ChEBI" id="CHEBI:16782"/>
        <dbReference type="ChEBI" id="CHEBI:16810"/>
        <dbReference type="ChEBI" id="CHEBI:17499"/>
        <dbReference type="EC" id="1.1.99.2"/>
    </reaction>
</comment>
<evidence type="ECO:0000256" key="6">
    <source>
        <dbReference type="ARBA" id="ARBA00037941"/>
    </source>
</evidence>
<comment type="cofactor">
    <cofactor evidence="1">
        <name>FAD</name>
        <dbReference type="ChEBI" id="CHEBI:57692"/>
    </cofactor>
</comment>
<comment type="caution">
    <text evidence="11">The sequence shown here is derived from an EMBL/GenBank/DDBJ whole genome shotgun (WGS) entry which is preliminary data.</text>
</comment>
<feature type="compositionally biased region" description="Low complexity" evidence="9">
    <location>
        <begin position="162"/>
        <end position="172"/>
    </location>
</feature>
<evidence type="ECO:0000256" key="1">
    <source>
        <dbReference type="ARBA" id="ARBA00001974"/>
    </source>
</evidence>
<evidence type="ECO:0000313" key="12">
    <source>
        <dbReference type="Proteomes" id="UP001212997"/>
    </source>
</evidence>
<evidence type="ECO:0000256" key="2">
    <source>
        <dbReference type="ARBA" id="ARBA00022630"/>
    </source>
</evidence>
<keyword evidence="2" id="KW-0285">Flavoprotein</keyword>
<evidence type="ECO:0000256" key="9">
    <source>
        <dbReference type="SAM" id="MobiDB-lite"/>
    </source>
</evidence>
<protein>
    <recommendedName>
        <fullName evidence="8">L-2-hydroxyglutarate dehydrogenase, mitochondrial</fullName>
        <ecNumber evidence="7">1.1.99.2</ecNumber>
    </recommendedName>
</protein>
<evidence type="ECO:0000256" key="3">
    <source>
        <dbReference type="ARBA" id="ARBA00022827"/>
    </source>
</evidence>
<name>A0AAD5VHH1_9APHY</name>
<evidence type="ECO:0000313" key="11">
    <source>
        <dbReference type="EMBL" id="KAJ3491446.1"/>
    </source>
</evidence>
<dbReference type="PANTHER" id="PTHR43104:SF4">
    <property type="entry name" value="L-2-HYDROXYGLUTARATE DEHYDROGENASE, MITOCHONDRIAL"/>
    <property type="match status" value="1"/>
</dbReference>
<dbReference type="Gene3D" id="3.30.9.10">
    <property type="entry name" value="D-Amino Acid Oxidase, subunit A, domain 2"/>
    <property type="match status" value="1"/>
</dbReference>
<organism evidence="11 12">
    <name type="scientific">Meripilus lineatus</name>
    <dbReference type="NCBI Taxonomy" id="2056292"/>
    <lineage>
        <taxon>Eukaryota</taxon>
        <taxon>Fungi</taxon>
        <taxon>Dikarya</taxon>
        <taxon>Basidiomycota</taxon>
        <taxon>Agaricomycotina</taxon>
        <taxon>Agaricomycetes</taxon>
        <taxon>Polyporales</taxon>
        <taxon>Meripilaceae</taxon>
        <taxon>Meripilus</taxon>
    </lineage>
</organism>
<evidence type="ECO:0000256" key="7">
    <source>
        <dbReference type="ARBA" id="ARBA00038878"/>
    </source>
</evidence>
<keyword evidence="4" id="KW-0560">Oxidoreductase</keyword>
<accession>A0AAD5VHH1</accession>
<dbReference type="InterPro" id="IPR036188">
    <property type="entry name" value="FAD/NAD-bd_sf"/>
</dbReference>
<dbReference type="Gene3D" id="3.50.50.60">
    <property type="entry name" value="FAD/NAD(P)-binding domain"/>
    <property type="match status" value="1"/>
</dbReference>
<dbReference type="EMBL" id="JANAWD010000012">
    <property type="protein sequence ID" value="KAJ3491446.1"/>
    <property type="molecule type" value="Genomic_DNA"/>
</dbReference>
<comment type="similarity">
    <text evidence="6">Belongs to the L2HGDH family.</text>
</comment>
<gene>
    <name evidence="11" type="ORF">NLI96_g710</name>
</gene>
<sequence length="507" mass="55392">MFVKGLKAALNPNGKYTFKVSNRAITTLIEHQPEVAGSQSRNDCPSGFPREPHFSSKDILRSAKKPGERSQVFPEADQLTHQVLSARNSEVIHGGFYYPVNSLKTRLCLRGRHLMYERCAAHNIPYRKLGKLVVALEHQVPYIKDLHHKAENLPRPPHSPASNNNNSSSISSISPVIPTHLISGDEARKLEPHLSPNIVAALFSPETGIIDSHSFMQSLEKDIQESEGGELAYSTQVVRVDPHLGSQQAHGNPSMDNNPDSGWVVQIITGSTEESDSVLARTLINASGLAGNLILNSLLPEDRRIPMYYAKGSYASYNGPGVSGIQHLLYPCPGTGRTTNVPPADTNTAGSQSAHGFQSLGTHLTLDLDGKVKFGPDLEWLNPPDESDSDFWQDHLAPNGTRLRLMHEAITQYLPDVTLEGLQPDYSGIRPKLVGPNGGFQDFVIRKDYPESFGTSQRGGRSRRCRGSPMISLLGIESPGLTSSLALAELVVEDILCAEEGHVDDTR</sequence>